<feature type="compositionally biased region" description="Basic and acidic residues" evidence="1">
    <location>
        <begin position="67"/>
        <end position="79"/>
    </location>
</feature>
<evidence type="ECO:0000313" key="3">
    <source>
        <dbReference type="Proteomes" id="UP001157006"/>
    </source>
</evidence>
<protein>
    <submittedName>
        <fullName evidence="2">Uncharacterized protein</fullName>
    </submittedName>
</protein>
<keyword evidence="3" id="KW-1185">Reference proteome</keyword>
<organism evidence="2 3">
    <name type="scientific">Vicia faba</name>
    <name type="common">Broad bean</name>
    <name type="synonym">Faba vulgaris</name>
    <dbReference type="NCBI Taxonomy" id="3906"/>
    <lineage>
        <taxon>Eukaryota</taxon>
        <taxon>Viridiplantae</taxon>
        <taxon>Streptophyta</taxon>
        <taxon>Embryophyta</taxon>
        <taxon>Tracheophyta</taxon>
        <taxon>Spermatophyta</taxon>
        <taxon>Magnoliopsida</taxon>
        <taxon>eudicotyledons</taxon>
        <taxon>Gunneridae</taxon>
        <taxon>Pentapetalae</taxon>
        <taxon>rosids</taxon>
        <taxon>fabids</taxon>
        <taxon>Fabales</taxon>
        <taxon>Fabaceae</taxon>
        <taxon>Papilionoideae</taxon>
        <taxon>50 kb inversion clade</taxon>
        <taxon>NPAAA clade</taxon>
        <taxon>Hologalegina</taxon>
        <taxon>IRL clade</taxon>
        <taxon>Fabeae</taxon>
        <taxon>Vicia</taxon>
    </lineage>
</organism>
<dbReference type="Proteomes" id="UP001157006">
    <property type="component" value="Chromosome 3"/>
</dbReference>
<feature type="region of interest" description="Disordered" evidence="1">
    <location>
        <begin position="20"/>
        <end position="88"/>
    </location>
</feature>
<reference evidence="2 3" key="1">
    <citation type="submission" date="2023-01" db="EMBL/GenBank/DDBJ databases">
        <authorList>
            <person name="Kreplak J."/>
        </authorList>
    </citation>
    <scope>NUCLEOTIDE SEQUENCE [LARGE SCALE GENOMIC DNA]</scope>
</reference>
<name>A0AAV1A8M3_VICFA</name>
<accession>A0AAV1A8M3</accession>
<evidence type="ECO:0000256" key="1">
    <source>
        <dbReference type="SAM" id="MobiDB-lite"/>
    </source>
</evidence>
<feature type="compositionally biased region" description="Polar residues" evidence="1">
    <location>
        <begin position="55"/>
        <end position="66"/>
    </location>
</feature>
<gene>
    <name evidence="2" type="ORF">VFH_III231800</name>
</gene>
<evidence type="ECO:0000313" key="2">
    <source>
        <dbReference type="EMBL" id="CAI8606472.1"/>
    </source>
</evidence>
<proteinExistence type="predicted"/>
<feature type="compositionally biased region" description="Polar residues" evidence="1">
    <location>
        <begin position="27"/>
        <end position="44"/>
    </location>
</feature>
<sequence length="113" mass="12041">MQSESRITIDSSMDVDVVSNSLPAKIDSQSVISSQDNGTQNNVDMMSPPHLHKSSLGSENGASTGASEDHARNGMEVKNDGANTKQDSNFEKLKCTTVSTLAATTVKEKLLEN</sequence>
<dbReference type="EMBL" id="OX451738">
    <property type="protein sequence ID" value="CAI8606472.1"/>
    <property type="molecule type" value="Genomic_DNA"/>
</dbReference>
<dbReference type="AlphaFoldDB" id="A0AAV1A8M3"/>